<dbReference type="EMBL" id="JABFCR010000015">
    <property type="protein sequence ID" value="NNU33615.1"/>
    <property type="molecule type" value="Genomic_DNA"/>
</dbReference>
<gene>
    <name evidence="1" type="ORF">HK413_04640</name>
</gene>
<dbReference type="Proteomes" id="UP000566071">
    <property type="component" value="Unassembled WGS sequence"/>
</dbReference>
<keyword evidence="2" id="KW-1185">Reference proteome</keyword>
<protein>
    <submittedName>
        <fullName evidence="1">Uncharacterized protein</fullName>
    </submittedName>
</protein>
<comment type="caution">
    <text evidence="1">The sequence shown here is derived from an EMBL/GenBank/DDBJ whole genome shotgun (WGS) entry which is preliminary data.</text>
</comment>
<dbReference type="RefSeq" id="WP_175269305.1">
    <property type="nucleotide sequence ID" value="NZ_JABFCR010000015.1"/>
</dbReference>
<sequence>MIIYDTDSQPIPMYVVFIPCERSDKQPLTDFVKKQLIKGPKTGYIVYFQAVRWILTNTEELVENLESVPLLYGINRKPEKVSYVSMIFDRTHLAEQEKAPIAAPIIVDVIVDNATFKLRIIDDDGDLGVLKAFEKND</sequence>
<proteinExistence type="predicted"/>
<evidence type="ECO:0000313" key="2">
    <source>
        <dbReference type="Proteomes" id="UP000566071"/>
    </source>
</evidence>
<accession>A0ABX1W5N0</accession>
<evidence type="ECO:0000313" key="1">
    <source>
        <dbReference type="EMBL" id="NNU33615.1"/>
    </source>
</evidence>
<name>A0ABX1W5N0_9SPHI</name>
<reference evidence="1 2" key="1">
    <citation type="submission" date="2020-05" db="EMBL/GenBank/DDBJ databases">
        <authorList>
            <person name="Khan S.A."/>
            <person name="Jeon C.O."/>
            <person name="Chun B.H."/>
        </authorList>
    </citation>
    <scope>NUCLEOTIDE SEQUENCE [LARGE SCALE GENOMIC DNA]</scope>
    <source>
        <strain evidence="1 2">S1162</strain>
    </source>
</reference>
<organism evidence="1 2">
    <name type="scientific">Mucilaginibacter humi</name>
    <dbReference type="NCBI Taxonomy" id="2732510"/>
    <lineage>
        <taxon>Bacteria</taxon>
        <taxon>Pseudomonadati</taxon>
        <taxon>Bacteroidota</taxon>
        <taxon>Sphingobacteriia</taxon>
        <taxon>Sphingobacteriales</taxon>
        <taxon>Sphingobacteriaceae</taxon>
        <taxon>Mucilaginibacter</taxon>
    </lineage>
</organism>